<organism evidence="2 3">
    <name type="scientific">Carya illinoinensis</name>
    <name type="common">Pecan</name>
    <dbReference type="NCBI Taxonomy" id="32201"/>
    <lineage>
        <taxon>Eukaryota</taxon>
        <taxon>Viridiplantae</taxon>
        <taxon>Streptophyta</taxon>
        <taxon>Embryophyta</taxon>
        <taxon>Tracheophyta</taxon>
        <taxon>Spermatophyta</taxon>
        <taxon>Magnoliopsida</taxon>
        <taxon>eudicotyledons</taxon>
        <taxon>Gunneridae</taxon>
        <taxon>Pentapetalae</taxon>
        <taxon>rosids</taxon>
        <taxon>fabids</taxon>
        <taxon>Fagales</taxon>
        <taxon>Juglandaceae</taxon>
        <taxon>Carya</taxon>
    </lineage>
</organism>
<name>A0A8T1QML9_CARIL</name>
<dbReference type="AlphaFoldDB" id="A0A8T1QML9"/>
<protein>
    <submittedName>
        <fullName evidence="2">Uncharacterized protein</fullName>
    </submittedName>
</protein>
<evidence type="ECO:0000256" key="1">
    <source>
        <dbReference type="SAM" id="Phobius"/>
    </source>
</evidence>
<feature type="transmembrane region" description="Helical" evidence="1">
    <location>
        <begin position="12"/>
        <end position="30"/>
    </location>
</feature>
<keyword evidence="1" id="KW-0472">Membrane</keyword>
<gene>
    <name evidence="2" type="ORF">CIPAW_05G244100</name>
</gene>
<proteinExistence type="predicted"/>
<evidence type="ECO:0000313" key="2">
    <source>
        <dbReference type="EMBL" id="KAG6655826.1"/>
    </source>
</evidence>
<sequence>MACSRSYNVRASILLIFIATICMFMMVVAGRPYDGVKTTPPAAADPSRHHP</sequence>
<dbReference type="Proteomes" id="UP000811609">
    <property type="component" value="Chromosome 5"/>
</dbReference>
<reference evidence="2" key="1">
    <citation type="submission" date="2020-12" db="EMBL/GenBank/DDBJ databases">
        <title>WGS assembly of Carya illinoinensis cv. Pawnee.</title>
        <authorList>
            <person name="Platts A."/>
            <person name="Shu S."/>
            <person name="Wright S."/>
            <person name="Barry K."/>
            <person name="Edger P."/>
            <person name="Pires J.C."/>
            <person name="Schmutz J."/>
        </authorList>
    </citation>
    <scope>NUCLEOTIDE SEQUENCE</scope>
    <source>
        <tissue evidence="2">Leaf</tissue>
    </source>
</reference>
<comment type="caution">
    <text evidence="2">The sequence shown here is derived from an EMBL/GenBank/DDBJ whole genome shotgun (WGS) entry which is preliminary data.</text>
</comment>
<dbReference type="EMBL" id="CM031813">
    <property type="protein sequence ID" value="KAG6655826.1"/>
    <property type="molecule type" value="Genomic_DNA"/>
</dbReference>
<keyword evidence="1" id="KW-0812">Transmembrane</keyword>
<evidence type="ECO:0000313" key="3">
    <source>
        <dbReference type="Proteomes" id="UP000811609"/>
    </source>
</evidence>
<keyword evidence="1" id="KW-1133">Transmembrane helix</keyword>
<keyword evidence="3" id="KW-1185">Reference proteome</keyword>
<accession>A0A8T1QML9</accession>